<sequence length="394" mass="41518">MVLEATMICIDNSEWMRNGDVAPSRMDAQLDAVNLLCNVKLDENPENAVGLLTLAGTPSSGALWVGARSSTSSDDGRPRWLGTGAVCRVLITQTRDPGRVLTAMHQTTVEGEADLVGGLQKAQLALKHRQNKNQRQRIICFVASPVAATAEELVQLGRALKKNNVAVDVVLFGSEWSENEEKMKAFIASVNVNDNAHLVIVPPGTALLAEALMSTPLIQGEHALMTGSTMVDGSLGGTGTTSAPVGSSGMGAFPFDPNADPELALALQMSLEEERNRQAAAAAAGGNNTATTSSPDRGATVTDTPMGEPPLEIANMPNTDGSSSRPLSSTGATMDTEMGDNADELDEELRLAIELSKQEASTTHGPQREARAQPGETEKQRPETAEKKEPPKGS</sequence>
<proteinExistence type="inferred from homology"/>
<dbReference type="InterPro" id="IPR027040">
    <property type="entry name" value="PSMD4"/>
</dbReference>
<feature type="compositionally biased region" description="Acidic residues" evidence="3">
    <location>
        <begin position="337"/>
        <end position="347"/>
    </location>
</feature>
<feature type="compositionally biased region" description="Polar residues" evidence="3">
    <location>
        <begin position="316"/>
        <end position="333"/>
    </location>
</feature>
<name>A0A7J7IM44_9RHOD</name>
<reference evidence="5 6" key="1">
    <citation type="journal article" date="2020" name="J. Phycol.">
        <title>Comparative genome analysis reveals Cyanidiococcus gen. nov., a new extremophilic red algal genus sister to Cyanidioschyzon (Cyanidioschyzonaceae, Rhodophyta).</title>
        <authorList>
            <person name="Liu S.-L."/>
            <person name="Chiang Y.-R."/>
            <person name="Yoon H.S."/>
            <person name="Fu H.-Y."/>
        </authorList>
    </citation>
    <scope>NUCLEOTIDE SEQUENCE [LARGE SCALE GENOMIC DNA]</scope>
    <source>
        <strain evidence="5 6">THAL066</strain>
    </source>
</reference>
<dbReference type="SMART" id="SM00726">
    <property type="entry name" value="UIM"/>
    <property type="match status" value="2"/>
</dbReference>
<feature type="region of interest" description="Disordered" evidence="3">
    <location>
        <begin position="235"/>
        <end position="257"/>
    </location>
</feature>
<dbReference type="AlphaFoldDB" id="A0A7J7IM44"/>
<dbReference type="SUPFAM" id="SSF53300">
    <property type="entry name" value="vWA-like"/>
    <property type="match status" value="1"/>
</dbReference>
<dbReference type="GO" id="GO:0005634">
    <property type="term" value="C:nucleus"/>
    <property type="evidence" value="ECO:0007669"/>
    <property type="project" value="TreeGrafter"/>
</dbReference>
<dbReference type="PROSITE" id="PS50330">
    <property type="entry name" value="UIM"/>
    <property type="match status" value="2"/>
</dbReference>
<dbReference type="Proteomes" id="UP000530660">
    <property type="component" value="Unassembled WGS sequence"/>
</dbReference>
<dbReference type="OrthoDB" id="1731724at2759"/>
<evidence type="ECO:0000259" key="4">
    <source>
        <dbReference type="Pfam" id="PF13519"/>
    </source>
</evidence>
<dbReference type="GO" id="GO:0005829">
    <property type="term" value="C:cytosol"/>
    <property type="evidence" value="ECO:0007669"/>
    <property type="project" value="TreeGrafter"/>
</dbReference>
<evidence type="ECO:0000256" key="1">
    <source>
        <dbReference type="ARBA" id="ARBA00005574"/>
    </source>
</evidence>
<feature type="compositionally biased region" description="Basic and acidic residues" evidence="3">
    <location>
        <begin position="366"/>
        <end position="394"/>
    </location>
</feature>
<feature type="domain" description="VWFA" evidence="4">
    <location>
        <begin position="6"/>
        <end position="58"/>
    </location>
</feature>
<dbReference type="PANTHER" id="PTHR10223">
    <property type="entry name" value="26S PROTEASOME NON-ATPASE REGULATORY SUBUNIT 4"/>
    <property type="match status" value="1"/>
</dbReference>
<comment type="similarity">
    <text evidence="1">Belongs to the proteasome subunit S5A family.</text>
</comment>
<feature type="domain" description="VWFA" evidence="4">
    <location>
        <begin position="87"/>
        <end position="141"/>
    </location>
</feature>
<dbReference type="InterPro" id="IPR002035">
    <property type="entry name" value="VWF_A"/>
</dbReference>
<dbReference type="FunFam" id="3.40.50.410:FF:000005">
    <property type="entry name" value="26S proteasome non-ATPase regulatory subunit 4"/>
    <property type="match status" value="1"/>
</dbReference>
<comment type="caution">
    <text evidence="5">The sequence shown here is derived from an EMBL/GenBank/DDBJ whole genome shotgun (WGS) entry which is preliminary data.</text>
</comment>
<dbReference type="Gene3D" id="1.10.287.3990">
    <property type="match status" value="1"/>
</dbReference>
<dbReference type="InterPro" id="IPR003903">
    <property type="entry name" value="UIM_dom"/>
</dbReference>
<dbReference type="GO" id="GO:0008540">
    <property type="term" value="C:proteasome regulatory particle, base subcomplex"/>
    <property type="evidence" value="ECO:0007669"/>
    <property type="project" value="TreeGrafter"/>
</dbReference>
<dbReference type="Gene3D" id="3.40.50.410">
    <property type="entry name" value="von Willebrand factor, type A domain"/>
    <property type="match status" value="1"/>
</dbReference>
<evidence type="ECO:0000313" key="5">
    <source>
        <dbReference type="EMBL" id="KAF6004118.1"/>
    </source>
</evidence>
<organism evidence="5 6">
    <name type="scientific">Cyanidiococcus yangmingshanensis</name>
    <dbReference type="NCBI Taxonomy" id="2690220"/>
    <lineage>
        <taxon>Eukaryota</taxon>
        <taxon>Rhodophyta</taxon>
        <taxon>Bangiophyceae</taxon>
        <taxon>Cyanidiales</taxon>
        <taxon>Cyanidiaceae</taxon>
        <taxon>Cyanidiococcus</taxon>
    </lineage>
</organism>
<keyword evidence="2 5" id="KW-0647">Proteasome</keyword>
<dbReference type="Pfam" id="PF13519">
    <property type="entry name" value="VWA_2"/>
    <property type="match status" value="2"/>
</dbReference>
<accession>A0A7J7IM44</accession>
<dbReference type="InterPro" id="IPR036465">
    <property type="entry name" value="vWFA_dom_sf"/>
</dbReference>
<evidence type="ECO:0000256" key="3">
    <source>
        <dbReference type="SAM" id="MobiDB-lite"/>
    </source>
</evidence>
<feature type="region of interest" description="Disordered" evidence="3">
    <location>
        <begin position="274"/>
        <end position="394"/>
    </location>
</feature>
<evidence type="ECO:0000256" key="2">
    <source>
        <dbReference type="ARBA" id="ARBA00022942"/>
    </source>
</evidence>
<dbReference type="EMBL" id="VWRR01000004">
    <property type="protein sequence ID" value="KAF6004118.1"/>
    <property type="molecule type" value="Genomic_DNA"/>
</dbReference>
<feature type="compositionally biased region" description="Low complexity" evidence="3">
    <location>
        <begin position="279"/>
        <end position="292"/>
    </location>
</feature>
<dbReference type="PANTHER" id="PTHR10223:SF0">
    <property type="entry name" value="26S PROTEASOME NON-ATPASE REGULATORY SUBUNIT 4"/>
    <property type="match status" value="1"/>
</dbReference>
<dbReference type="Pfam" id="PF02809">
    <property type="entry name" value="UIM"/>
    <property type="match status" value="2"/>
</dbReference>
<keyword evidence="6" id="KW-1185">Reference proteome</keyword>
<dbReference type="GO" id="GO:0043161">
    <property type="term" value="P:proteasome-mediated ubiquitin-dependent protein catabolic process"/>
    <property type="evidence" value="ECO:0007669"/>
    <property type="project" value="TreeGrafter"/>
</dbReference>
<dbReference type="GO" id="GO:0031593">
    <property type="term" value="F:polyubiquitin modification-dependent protein binding"/>
    <property type="evidence" value="ECO:0007669"/>
    <property type="project" value="TreeGrafter"/>
</dbReference>
<evidence type="ECO:0000313" key="6">
    <source>
        <dbReference type="Proteomes" id="UP000530660"/>
    </source>
</evidence>
<protein>
    <submittedName>
        <fullName evidence="5">26S proteasome non-ATPase regulatory subunit 4</fullName>
    </submittedName>
</protein>
<gene>
    <name evidence="5" type="primary">PSMD4</name>
    <name evidence="5" type="ORF">F1559_001973</name>
</gene>